<accession>A0AB37H6D7</accession>
<proteinExistence type="predicted"/>
<dbReference type="PANTHER" id="PTHR12526:SF630">
    <property type="entry name" value="GLYCOSYLTRANSFERASE"/>
    <property type="match status" value="1"/>
</dbReference>
<feature type="domain" description="Glycosyl transferase family 1" evidence="1">
    <location>
        <begin position="321"/>
        <end position="478"/>
    </location>
</feature>
<evidence type="ECO:0000313" key="3">
    <source>
        <dbReference type="Proteomes" id="UP000595512"/>
    </source>
</evidence>
<protein>
    <submittedName>
        <fullName evidence="2">Glycosyltransferase</fullName>
    </submittedName>
</protein>
<evidence type="ECO:0000313" key="2">
    <source>
        <dbReference type="EMBL" id="QQX23626.1"/>
    </source>
</evidence>
<organism evidence="2 3">
    <name type="scientific">Heyndrickxia sporothermodurans</name>
    <dbReference type="NCBI Taxonomy" id="46224"/>
    <lineage>
        <taxon>Bacteria</taxon>
        <taxon>Bacillati</taxon>
        <taxon>Bacillota</taxon>
        <taxon>Bacilli</taxon>
        <taxon>Bacillales</taxon>
        <taxon>Bacillaceae</taxon>
        <taxon>Heyndrickxia</taxon>
    </lineage>
</organism>
<dbReference type="AlphaFoldDB" id="A0AB37H6D7"/>
<evidence type="ECO:0000259" key="1">
    <source>
        <dbReference type="Pfam" id="PF00534"/>
    </source>
</evidence>
<dbReference type="Proteomes" id="UP000595512">
    <property type="component" value="Chromosome"/>
</dbReference>
<gene>
    <name evidence="2" type="ORF">JGZ69_11850</name>
</gene>
<dbReference type="GO" id="GO:0016757">
    <property type="term" value="F:glycosyltransferase activity"/>
    <property type="evidence" value="ECO:0007669"/>
    <property type="project" value="InterPro"/>
</dbReference>
<sequence>MNTSMFFLVNSLDVKRGGLTKASLNQANTFANMGYDTHILTFDFNTRYDKIRKNLIETDQLNKNVKVLNMYEELCGEEELLVKPEPIETGVLDPHVGHNAYRVYENGLYTRYKKYHDDGILDFVDYFNEQRYRTKKEVYDENGVVRKVSYMDINLNKPRQMVYYRNDSQPYLSKWVNPENGRAIRVNVHEINGNIKKIFKNDEELKTDWIENVIEACENPVLVSDARNTDILMIKVKNKKAAKIWRLHSSHLAAPYETDSDIAPTVQTGINHIDHLDAALVLTNQQKIDIENRIGKRNNLFVLPHAAKSSIKKGLFGGVKVEKDEKLAVVIGRYSAIKNLNHIIKAFKIVLKSVPDVRLELWGEGPERENLQKLIKELKLTENVSLKGYTQNPSDIYQGALFSVLASKTEGFALSVLESMSNCTPVVSYDIRYGPRELIDHHENGLLVEKYNVDKLAEAMITMFNNPKDSIKMGKLASKKIEKNYNQKLYEEKWINIVNKVINNRHVD</sequence>
<dbReference type="SUPFAM" id="SSF53756">
    <property type="entry name" value="UDP-Glycosyltransferase/glycogen phosphorylase"/>
    <property type="match status" value="1"/>
</dbReference>
<dbReference type="EMBL" id="CP066701">
    <property type="protein sequence ID" value="QQX23626.1"/>
    <property type="molecule type" value="Genomic_DNA"/>
</dbReference>
<dbReference type="Pfam" id="PF00534">
    <property type="entry name" value="Glycos_transf_1"/>
    <property type="match status" value="1"/>
</dbReference>
<dbReference type="Gene3D" id="3.40.50.2000">
    <property type="entry name" value="Glycogen Phosphorylase B"/>
    <property type="match status" value="2"/>
</dbReference>
<dbReference type="RefSeq" id="WP_170112390.1">
    <property type="nucleotide sequence ID" value="NZ_CP066701.1"/>
</dbReference>
<dbReference type="PANTHER" id="PTHR12526">
    <property type="entry name" value="GLYCOSYLTRANSFERASE"/>
    <property type="match status" value="1"/>
</dbReference>
<dbReference type="InterPro" id="IPR001296">
    <property type="entry name" value="Glyco_trans_1"/>
</dbReference>
<name>A0AB37H6D7_9BACI</name>
<reference evidence="2 3" key="1">
    <citation type="submission" date="2020-12" db="EMBL/GenBank/DDBJ databases">
        <title>Taxonomic evaluation of the Bacillus sporothermodurans group of bacteria based on whole genome sequences.</title>
        <authorList>
            <person name="Fiedler G."/>
            <person name="Herbstmann A.-D."/>
            <person name="Doll E."/>
            <person name="Wenning M."/>
            <person name="Brinks E."/>
            <person name="Kabisch J."/>
            <person name="Breitenwieser F."/>
            <person name="Lappann M."/>
            <person name="Boehnlein C."/>
            <person name="Franz C."/>
        </authorList>
    </citation>
    <scope>NUCLEOTIDE SEQUENCE [LARGE SCALE GENOMIC DNA]</scope>
    <source>
        <strain evidence="2 3">DSM 10599</strain>
    </source>
</reference>
<dbReference type="KEGG" id="hspo:JGZ69_11850"/>